<proteinExistence type="predicted"/>
<dbReference type="AlphaFoldDB" id="A0A1Y1VXH2"/>
<evidence type="ECO:0000313" key="4">
    <source>
        <dbReference type="EMBL" id="ORX65967.1"/>
    </source>
</evidence>
<reference evidence="4 5" key="1">
    <citation type="submission" date="2016-07" db="EMBL/GenBank/DDBJ databases">
        <title>Pervasive Adenine N6-methylation of Active Genes in Fungi.</title>
        <authorList>
            <consortium name="DOE Joint Genome Institute"/>
            <person name="Mondo S.J."/>
            <person name="Dannebaum R.O."/>
            <person name="Kuo R.C."/>
            <person name="Labutti K."/>
            <person name="Haridas S."/>
            <person name="Kuo A."/>
            <person name="Salamov A."/>
            <person name="Ahrendt S.R."/>
            <person name="Lipzen A."/>
            <person name="Sullivan W."/>
            <person name="Andreopoulos W.B."/>
            <person name="Clum A."/>
            <person name="Lindquist E."/>
            <person name="Daum C."/>
            <person name="Ramamoorthy G.K."/>
            <person name="Gryganskyi A."/>
            <person name="Culley D."/>
            <person name="Magnuson J.K."/>
            <person name="James T.Y."/>
            <person name="O'Malley M.A."/>
            <person name="Stajich J.E."/>
            <person name="Spatafora J.W."/>
            <person name="Visel A."/>
            <person name="Grigoriev I.V."/>
        </authorList>
    </citation>
    <scope>NUCLEOTIDE SEQUENCE [LARGE SCALE GENOMIC DNA]</scope>
    <source>
        <strain evidence="4 5">ATCC 12442</strain>
    </source>
</reference>
<dbReference type="GeneID" id="63805392"/>
<feature type="region of interest" description="Disordered" evidence="1">
    <location>
        <begin position="400"/>
        <end position="439"/>
    </location>
</feature>
<sequence length="471" mass="51402">MVSRRFVSFLSAACMSSSLVLSLETKMPSYDLSQVKGGQLIKNGRPTYCAIAPIDNMSAYVSADCLEYVGGKIKTSVNYQVAVNDAYDGAQGKFNVSYVTVHPSYDPKTKANNIAILEFNLGQAETWSNRNAFYFPQWTSVVYAQRNVTNVESLTWDTHTAGANIYNSTECSTASPLFAENKYDLLCSTTIMKPNKSATCDMPYGVVYATVNDTYYQAGLFSHTAVYGGSDLCSYSKQYTYYTLLANYVMFAAITLNRTVYFTLPYNNMTPSVSGEYSMNVPKSVDVSGVTYVGGDFYARLSELGSSMSSASSPSGTETAGSSPTSSQGPSSESSANKSSGGTSNKTTIIIAVCASLGSVLLIVAAFFLYKWIRRINNERKWGPDEENAQLTMIANDLGGAEMPNAQNTSSLQQQQQQQQQQPQPPPSNIVHQSISQEELQQEIEQVQPEPDLPTYNDAISVANIINGKRR</sequence>
<accession>A0A1Y1VXH2</accession>
<dbReference type="OrthoDB" id="6380398at2759"/>
<keyword evidence="2" id="KW-0812">Transmembrane</keyword>
<keyword evidence="5" id="KW-1185">Reference proteome</keyword>
<feature type="chain" id="PRO_5012643689" description="Peptidase A1 domain-containing protein" evidence="3">
    <location>
        <begin position="23"/>
        <end position="471"/>
    </location>
</feature>
<gene>
    <name evidence="4" type="ORF">DL89DRAFT_270513</name>
</gene>
<evidence type="ECO:0000256" key="3">
    <source>
        <dbReference type="SAM" id="SignalP"/>
    </source>
</evidence>
<keyword evidence="2" id="KW-1133">Transmembrane helix</keyword>
<dbReference type="EMBL" id="MCFD01000019">
    <property type="protein sequence ID" value="ORX65967.1"/>
    <property type="molecule type" value="Genomic_DNA"/>
</dbReference>
<dbReference type="RefSeq" id="XP_040740038.1">
    <property type="nucleotide sequence ID" value="XM_040888744.1"/>
</dbReference>
<feature type="transmembrane region" description="Helical" evidence="2">
    <location>
        <begin position="349"/>
        <end position="370"/>
    </location>
</feature>
<feature type="region of interest" description="Disordered" evidence="1">
    <location>
        <begin position="309"/>
        <end position="343"/>
    </location>
</feature>
<name>A0A1Y1VXH2_9FUNG</name>
<comment type="caution">
    <text evidence="4">The sequence shown here is derived from an EMBL/GenBank/DDBJ whole genome shotgun (WGS) entry which is preliminary data.</text>
</comment>
<keyword evidence="3" id="KW-0732">Signal</keyword>
<evidence type="ECO:0000256" key="2">
    <source>
        <dbReference type="SAM" id="Phobius"/>
    </source>
</evidence>
<protein>
    <recommendedName>
        <fullName evidence="6">Peptidase A1 domain-containing protein</fullName>
    </recommendedName>
</protein>
<organism evidence="4 5">
    <name type="scientific">Linderina pennispora</name>
    <dbReference type="NCBI Taxonomy" id="61395"/>
    <lineage>
        <taxon>Eukaryota</taxon>
        <taxon>Fungi</taxon>
        <taxon>Fungi incertae sedis</taxon>
        <taxon>Zoopagomycota</taxon>
        <taxon>Kickxellomycotina</taxon>
        <taxon>Kickxellomycetes</taxon>
        <taxon>Kickxellales</taxon>
        <taxon>Kickxellaceae</taxon>
        <taxon>Linderina</taxon>
    </lineage>
</organism>
<keyword evidence="2" id="KW-0472">Membrane</keyword>
<feature type="signal peptide" evidence="3">
    <location>
        <begin position="1"/>
        <end position="22"/>
    </location>
</feature>
<dbReference type="InterPro" id="IPR009003">
    <property type="entry name" value="Peptidase_S1_PA"/>
</dbReference>
<feature type="compositionally biased region" description="Low complexity" evidence="1">
    <location>
        <begin position="413"/>
        <end position="422"/>
    </location>
</feature>
<dbReference type="SUPFAM" id="SSF50494">
    <property type="entry name" value="Trypsin-like serine proteases"/>
    <property type="match status" value="1"/>
</dbReference>
<dbReference type="Gene3D" id="2.40.10.10">
    <property type="entry name" value="Trypsin-like serine proteases"/>
    <property type="match status" value="2"/>
</dbReference>
<dbReference type="InterPro" id="IPR043504">
    <property type="entry name" value="Peptidase_S1_PA_chymotrypsin"/>
</dbReference>
<dbReference type="Proteomes" id="UP000193922">
    <property type="component" value="Unassembled WGS sequence"/>
</dbReference>
<evidence type="ECO:0000256" key="1">
    <source>
        <dbReference type="SAM" id="MobiDB-lite"/>
    </source>
</evidence>
<evidence type="ECO:0000313" key="5">
    <source>
        <dbReference type="Proteomes" id="UP000193922"/>
    </source>
</evidence>
<evidence type="ECO:0008006" key="6">
    <source>
        <dbReference type="Google" id="ProtNLM"/>
    </source>
</evidence>